<protein>
    <submittedName>
        <fullName evidence="2">Uncharacterized protein</fullName>
    </submittedName>
</protein>
<accession>A0AAD6WR30</accession>
<dbReference type="Proteomes" id="UP001218188">
    <property type="component" value="Unassembled WGS sequence"/>
</dbReference>
<sequence length="70" mass="7637">SSTISKLIIKSLLTPLLSATDPKFANCGSSHPVQQPSATYPSNRLILSTYPSTSAWRRCNLNGNFGLTRR</sequence>
<proteinExistence type="predicted"/>
<evidence type="ECO:0000313" key="3">
    <source>
        <dbReference type="Proteomes" id="UP001218188"/>
    </source>
</evidence>
<feature type="chain" id="PRO_5042290851" evidence="1">
    <location>
        <begin position="20"/>
        <end position="70"/>
    </location>
</feature>
<reference evidence="2" key="1">
    <citation type="submission" date="2023-03" db="EMBL/GenBank/DDBJ databases">
        <title>Massive genome expansion in bonnet fungi (Mycena s.s.) driven by repeated elements and novel gene families across ecological guilds.</title>
        <authorList>
            <consortium name="Lawrence Berkeley National Laboratory"/>
            <person name="Harder C.B."/>
            <person name="Miyauchi S."/>
            <person name="Viragh M."/>
            <person name="Kuo A."/>
            <person name="Thoen E."/>
            <person name="Andreopoulos B."/>
            <person name="Lu D."/>
            <person name="Skrede I."/>
            <person name="Drula E."/>
            <person name="Henrissat B."/>
            <person name="Morin E."/>
            <person name="Kohler A."/>
            <person name="Barry K."/>
            <person name="LaButti K."/>
            <person name="Morin E."/>
            <person name="Salamov A."/>
            <person name="Lipzen A."/>
            <person name="Mereny Z."/>
            <person name="Hegedus B."/>
            <person name="Baldrian P."/>
            <person name="Stursova M."/>
            <person name="Weitz H."/>
            <person name="Taylor A."/>
            <person name="Grigoriev I.V."/>
            <person name="Nagy L.G."/>
            <person name="Martin F."/>
            <person name="Kauserud H."/>
        </authorList>
    </citation>
    <scope>NUCLEOTIDE SEQUENCE</scope>
    <source>
        <strain evidence="2">CBHHK200</strain>
    </source>
</reference>
<organism evidence="2 3">
    <name type="scientific">Mycena alexandri</name>
    <dbReference type="NCBI Taxonomy" id="1745969"/>
    <lineage>
        <taxon>Eukaryota</taxon>
        <taxon>Fungi</taxon>
        <taxon>Dikarya</taxon>
        <taxon>Basidiomycota</taxon>
        <taxon>Agaricomycotina</taxon>
        <taxon>Agaricomycetes</taxon>
        <taxon>Agaricomycetidae</taxon>
        <taxon>Agaricales</taxon>
        <taxon>Marasmiineae</taxon>
        <taxon>Mycenaceae</taxon>
        <taxon>Mycena</taxon>
    </lineage>
</organism>
<evidence type="ECO:0000256" key="1">
    <source>
        <dbReference type="SAM" id="SignalP"/>
    </source>
</evidence>
<keyword evidence="3" id="KW-1185">Reference proteome</keyword>
<dbReference type="EMBL" id="JARJCM010000220">
    <property type="protein sequence ID" value="KAJ7021950.1"/>
    <property type="molecule type" value="Genomic_DNA"/>
</dbReference>
<feature type="non-terminal residue" evidence="2">
    <location>
        <position position="1"/>
    </location>
</feature>
<feature type="signal peptide" evidence="1">
    <location>
        <begin position="1"/>
        <end position="19"/>
    </location>
</feature>
<keyword evidence="1" id="KW-0732">Signal</keyword>
<dbReference type="AlphaFoldDB" id="A0AAD6WR30"/>
<gene>
    <name evidence="2" type="ORF">C8F04DRAFT_1139539</name>
</gene>
<evidence type="ECO:0000313" key="2">
    <source>
        <dbReference type="EMBL" id="KAJ7021950.1"/>
    </source>
</evidence>
<comment type="caution">
    <text evidence="2">The sequence shown here is derived from an EMBL/GenBank/DDBJ whole genome shotgun (WGS) entry which is preliminary data.</text>
</comment>
<name>A0AAD6WR30_9AGAR</name>